<dbReference type="NCBIfam" id="TIGR01764">
    <property type="entry name" value="excise"/>
    <property type="match status" value="1"/>
</dbReference>
<dbReference type="InterPro" id="IPR009061">
    <property type="entry name" value="DNA-bd_dom_put_sf"/>
</dbReference>
<evidence type="ECO:0000313" key="2">
    <source>
        <dbReference type="EMBL" id="MDM5141906.1"/>
    </source>
</evidence>
<dbReference type="Proteomes" id="UP001168216">
    <property type="component" value="Unassembled WGS sequence"/>
</dbReference>
<reference evidence="2" key="1">
    <citation type="submission" date="2023-08" db="EMBL/GenBank/DDBJ databases">
        <title>WGS of Aeromonas isolates.</title>
        <authorList>
            <person name="Lee H."/>
        </authorList>
    </citation>
    <scope>NUCLEOTIDE SEQUENCE</scope>
    <source>
        <strain evidence="2">SL22</strain>
    </source>
</reference>
<name>A0AAW7I6S6_9GAMM</name>
<dbReference type="InterPro" id="IPR041657">
    <property type="entry name" value="HTH_17"/>
</dbReference>
<evidence type="ECO:0000313" key="3">
    <source>
        <dbReference type="Proteomes" id="UP001168216"/>
    </source>
</evidence>
<dbReference type="InterPro" id="IPR010093">
    <property type="entry name" value="SinI_DNA-bd"/>
</dbReference>
<feature type="domain" description="Helix-turn-helix" evidence="1">
    <location>
        <begin position="13"/>
        <end position="63"/>
    </location>
</feature>
<dbReference type="RefSeq" id="WP_125601611.1">
    <property type="nucleotide sequence ID" value="NZ_JAOPLV010000011.1"/>
</dbReference>
<proteinExistence type="predicted"/>
<comment type="caution">
    <text evidence="2">The sequence shown here is derived from an EMBL/GenBank/DDBJ whole genome shotgun (WGS) entry which is preliminary data.</text>
</comment>
<dbReference type="EMBL" id="JAOPLV010000011">
    <property type="protein sequence ID" value="MDM5141906.1"/>
    <property type="molecule type" value="Genomic_DNA"/>
</dbReference>
<organism evidence="2 3">
    <name type="scientific">Aeromonas bestiarum</name>
    <dbReference type="NCBI Taxonomy" id="105751"/>
    <lineage>
        <taxon>Bacteria</taxon>
        <taxon>Pseudomonadati</taxon>
        <taxon>Pseudomonadota</taxon>
        <taxon>Gammaproteobacteria</taxon>
        <taxon>Aeromonadales</taxon>
        <taxon>Aeromonadaceae</taxon>
        <taxon>Aeromonas</taxon>
    </lineage>
</organism>
<protein>
    <submittedName>
        <fullName evidence="2">Helix-turn-helix domain-containing protein</fullName>
    </submittedName>
</protein>
<dbReference type="Gene3D" id="1.10.1660.10">
    <property type="match status" value="1"/>
</dbReference>
<accession>A0AAW7I6S6</accession>
<dbReference type="AlphaFoldDB" id="A0AAW7I6S6"/>
<dbReference type="Pfam" id="PF12728">
    <property type="entry name" value="HTH_17"/>
    <property type="match status" value="1"/>
</dbReference>
<gene>
    <name evidence="2" type="ORF">OB959_19245</name>
</gene>
<evidence type="ECO:0000259" key="1">
    <source>
        <dbReference type="Pfam" id="PF12728"/>
    </source>
</evidence>
<dbReference type="GO" id="GO:0003677">
    <property type="term" value="F:DNA binding"/>
    <property type="evidence" value="ECO:0007669"/>
    <property type="project" value="InterPro"/>
</dbReference>
<sequence length="76" mass="8591">MTSSTNQIISNRLTRREAAAYLGLSEKTLGVWASNGRYELPYYKLGNRTLYERADLDAFLAARKMLHSSKPANPIQ</sequence>
<dbReference type="SUPFAM" id="SSF46955">
    <property type="entry name" value="Putative DNA-binding domain"/>
    <property type="match status" value="1"/>
</dbReference>